<dbReference type="PROSITE" id="PS51154">
    <property type="entry name" value="MACRO"/>
    <property type="match status" value="1"/>
</dbReference>
<accession>A0ABP8CIR3</accession>
<dbReference type="EMBL" id="BAABAS010000021">
    <property type="protein sequence ID" value="GAA4239853.1"/>
    <property type="molecule type" value="Genomic_DNA"/>
</dbReference>
<comment type="caution">
    <text evidence="2">The sequence shown here is derived from an EMBL/GenBank/DDBJ whole genome shotgun (WGS) entry which is preliminary data.</text>
</comment>
<dbReference type="SUPFAM" id="SSF52949">
    <property type="entry name" value="Macro domain-like"/>
    <property type="match status" value="1"/>
</dbReference>
<keyword evidence="3" id="KW-1185">Reference proteome</keyword>
<dbReference type="Proteomes" id="UP001501710">
    <property type="component" value="Unassembled WGS sequence"/>
</dbReference>
<dbReference type="Gene3D" id="3.40.220.10">
    <property type="entry name" value="Leucine Aminopeptidase, subunit E, domain 1"/>
    <property type="match status" value="1"/>
</dbReference>
<evidence type="ECO:0000313" key="2">
    <source>
        <dbReference type="EMBL" id="GAA4239853.1"/>
    </source>
</evidence>
<gene>
    <name evidence="2" type="ORF">GCM10022254_62250</name>
</gene>
<evidence type="ECO:0000313" key="3">
    <source>
        <dbReference type="Proteomes" id="UP001501710"/>
    </source>
</evidence>
<feature type="domain" description="Macro" evidence="1">
    <location>
        <begin position="170"/>
        <end position="383"/>
    </location>
</feature>
<protein>
    <recommendedName>
        <fullName evidence="1">Macro domain-containing protein</fullName>
    </recommendedName>
</protein>
<reference evidence="3" key="1">
    <citation type="journal article" date="2019" name="Int. J. Syst. Evol. Microbiol.">
        <title>The Global Catalogue of Microorganisms (GCM) 10K type strain sequencing project: providing services to taxonomists for standard genome sequencing and annotation.</title>
        <authorList>
            <consortium name="The Broad Institute Genomics Platform"/>
            <consortium name="The Broad Institute Genome Sequencing Center for Infectious Disease"/>
            <person name="Wu L."/>
            <person name="Ma J."/>
        </authorList>
    </citation>
    <scope>NUCLEOTIDE SEQUENCE [LARGE SCALE GENOMIC DNA]</scope>
    <source>
        <strain evidence="3">JCM 17440</strain>
    </source>
</reference>
<proteinExistence type="predicted"/>
<name>A0ABP8CIR3_9ACTN</name>
<dbReference type="InterPro" id="IPR043472">
    <property type="entry name" value="Macro_dom-like"/>
</dbReference>
<sequence>MTYRVYYDRPWIRPDVDHFSPSLDAMPTPTHDQLVADLRTLRERGLTRLRDIRLDALESAVALYRHDGRAPRARPPDEAYRPAAVEELLRQAVIELGGGKLSTAAGFTFGLAAGARDWTVGERRREAASIYGVSTERFRKHHEQLIVDQTAEAVLRLCMPPVSPRPVSPPPSPQTADVPPGPAVIHLGPITLDYMPVEMITGVDAIVSSENVYLEASKIFRNSLSAALRRACAETTGTGEIVDDVVQRGLADWMRRHGRPGLPVAPGTVATTGPGRLAASGVRRIYHAAVAVPVGDGNEYDLSPEAVARAVRGVVRLAGRERPPVRSIALPLFGAGRGGLDAAESLSWLWAAVERELDADPSLDVHLIARSPTTARTIIARFT</sequence>
<evidence type="ECO:0000259" key="1">
    <source>
        <dbReference type="PROSITE" id="PS51154"/>
    </source>
</evidence>
<organism evidence="2 3">
    <name type="scientific">Actinomadura meridiana</name>
    <dbReference type="NCBI Taxonomy" id="559626"/>
    <lineage>
        <taxon>Bacteria</taxon>
        <taxon>Bacillati</taxon>
        <taxon>Actinomycetota</taxon>
        <taxon>Actinomycetes</taxon>
        <taxon>Streptosporangiales</taxon>
        <taxon>Thermomonosporaceae</taxon>
        <taxon>Actinomadura</taxon>
    </lineage>
</organism>
<dbReference type="InterPro" id="IPR002589">
    <property type="entry name" value="Macro_dom"/>
</dbReference>